<dbReference type="AlphaFoldDB" id="A0A4Q0XP39"/>
<keyword evidence="2" id="KW-1185">Reference proteome</keyword>
<accession>A0A4Q0XP39</accession>
<gene>
    <name evidence="1" type="ORF">CRV04_12720</name>
</gene>
<dbReference type="EMBL" id="PDKN01000013">
    <property type="protein sequence ID" value="RXJ53706.1"/>
    <property type="molecule type" value="Genomic_DNA"/>
</dbReference>
<dbReference type="Proteomes" id="UP000290657">
    <property type="component" value="Unassembled WGS sequence"/>
</dbReference>
<sequence>MSLTKQTLKQLRMLKDLTEDDMEVISEEFGSVLVETKLWQKYKTLNKSYEKYQDDQGWANALFHYFDYDRDDWENWEEWINLVYEKEKALYVQNHPNDNIEI</sequence>
<protein>
    <submittedName>
        <fullName evidence="1">Uncharacterized protein</fullName>
    </submittedName>
</protein>
<reference evidence="1 2" key="1">
    <citation type="submission" date="2017-10" db="EMBL/GenBank/DDBJ databases">
        <title>Genomics of the genus Arcobacter.</title>
        <authorList>
            <person name="Perez-Cataluna A."/>
            <person name="Figueras M.J."/>
        </authorList>
    </citation>
    <scope>NUCLEOTIDE SEQUENCE [LARGE SCALE GENOMIC DNA]</scope>
    <source>
        <strain evidence="1 2">CECT 8987</strain>
    </source>
</reference>
<evidence type="ECO:0000313" key="2">
    <source>
        <dbReference type="Proteomes" id="UP000290657"/>
    </source>
</evidence>
<proteinExistence type="predicted"/>
<comment type="caution">
    <text evidence="1">The sequence shown here is derived from an EMBL/GenBank/DDBJ whole genome shotgun (WGS) entry which is preliminary data.</text>
</comment>
<name>A0A4Q0XP39_9BACT</name>
<dbReference type="RefSeq" id="WP_128997240.1">
    <property type="nucleotide sequence ID" value="NZ_PDKN01000013.1"/>
</dbReference>
<evidence type="ECO:0000313" key="1">
    <source>
        <dbReference type="EMBL" id="RXJ53706.1"/>
    </source>
</evidence>
<organism evidence="1 2">
    <name type="scientific">Candidatus Marinarcus aquaticus</name>
    <dbReference type="NCBI Taxonomy" id="2044504"/>
    <lineage>
        <taxon>Bacteria</taxon>
        <taxon>Pseudomonadati</taxon>
        <taxon>Campylobacterota</taxon>
        <taxon>Epsilonproteobacteria</taxon>
        <taxon>Campylobacterales</taxon>
        <taxon>Arcobacteraceae</taxon>
        <taxon>Candidatus Marinarcus</taxon>
    </lineage>
</organism>